<evidence type="ECO:0000256" key="2">
    <source>
        <dbReference type="ARBA" id="ARBA00022840"/>
    </source>
</evidence>
<feature type="compositionally biased region" description="Acidic residues" evidence="3">
    <location>
        <begin position="24"/>
        <end position="44"/>
    </location>
</feature>
<evidence type="ECO:0000313" key="5">
    <source>
        <dbReference type="EMBL" id="CAD9681609.1"/>
    </source>
</evidence>
<feature type="compositionally biased region" description="Acidic residues" evidence="3">
    <location>
        <begin position="77"/>
        <end position="86"/>
    </location>
</feature>
<evidence type="ECO:0000256" key="3">
    <source>
        <dbReference type="SAM" id="MobiDB-lite"/>
    </source>
</evidence>
<feature type="compositionally biased region" description="Acidic residues" evidence="3">
    <location>
        <begin position="1"/>
        <end position="14"/>
    </location>
</feature>
<evidence type="ECO:0000256" key="1">
    <source>
        <dbReference type="ARBA" id="ARBA00022741"/>
    </source>
</evidence>
<name>A0A7S2RV69_9STRA</name>
<feature type="compositionally biased region" description="Basic and acidic residues" evidence="3">
    <location>
        <begin position="300"/>
        <end position="329"/>
    </location>
</feature>
<reference evidence="5" key="1">
    <citation type="submission" date="2021-01" db="EMBL/GenBank/DDBJ databases">
        <authorList>
            <person name="Corre E."/>
            <person name="Pelletier E."/>
            <person name="Niang G."/>
            <person name="Scheremetjew M."/>
            <person name="Finn R."/>
            <person name="Kale V."/>
            <person name="Holt S."/>
            <person name="Cochrane G."/>
            <person name="Meng A."/>
            <person name="Brown T."/>
            <person name="Cohen L."/>
        </authorList>
    </citation>
    <scope>NUCLEOTIDE SEQUENCE</scope>
    <source>
        <strain evidence="5">NY070348D</strain>
    </source>
</reference>
<feature type="compositionally biased region" description="Acidic residues" evidence="3">
    <location>
        <begin position="240"/>
        <end position="257"/>
    </location>
</feature>
<accession>A0A7S2RV69</accession>
<evidence type="ECO:0000259" key="4">
    <source>
        <dbReference type="PROSITE" id="PS50234"/>
    </source>
</evidence>
<dbReference type="SUPFAM" id="SSF53300">
    <property type="entry name" value="vWA-like"/>
    <property type="match status" value="1"/>
</dbReference>
<feature type="region of interest" description="Disordered" evidence="3">
    <location>
        <begin position="1"/>
        <end position="329"/>
    </location>
</feature>
<dbReference type="PANTHER" id="PTHR48103">
    <property type="entry name" value="MIDASIN-RELATED"/>
    <property type="match status" value="1"/>
</dbReference>
<keyword evidence="1" id="KW-0547">Nucleotide-binding</keyword>
<proteinExistence type="predicted"/>
<dbReference type="PANTHER" id="PTHR48103:SF2">
    <property type="entry name" value="MIDASIN"/>
    <property type="match status" value="1"/>
</dbReference>
<protein>
    <recommendedName>
        <fullName evidence="4">VWFA domain-containing protein</fullName>
    </recommendedName>
</protein>
<feature type="compositionally biased region" description="Basic and acidic residues" evidence="3">
    <location>
        <begin position="124"/>
        <end position="138"/>
    </location>
</feature>
<dbReference type="Pfam" id="PF00092">
    <property type="entry name" value="VWA"/>
    <property type="match status" value="1"/>
</dbReference>
<feature type="domain" description="VWFA" evidence="4">
    <location>
        <begin position="453"/>
        <end position="650"/>
    </location>
</feature>
<organism evidence="5">
    <name type="scientific">Mucochytrium quahogii</name>
    <dbReference type="NCBI Taxonomy" id="96639"/>
    <lineage>
        <taxon>Eukaryota</taxon>
        <taxon>Sar</taxon>
        <taxon>Stramenopiles</taxon>
        <taxon>Bigyra</taxon>
        <taxon>Labyrinthulomycetes</taxon>
        <taxon>Thraustochytrida</taxon>
        <taxon>Thraustochytriidae</taxon>
        <taxon>Mucochytrium</taxon>
    </lineage>
</organism>
<feature type="compositionally biased region" description="Basic and acidic residues" evidence="3">
    <location>
        <begin position="205"/>
        <end position="227"/>
    </location>
</feature>
<keyword evidence="2" id="KW-0067">ATP-binding</keyword>
<dbReference type="AlphaFoldDB" id="A0A7S2RV69"/>
<feature type="compositionally biased region" description="Acidic residues" evidence="3">
    <location>
        <begin position="193"/>
        <end position="204"/>
    </location>
</feature>
<dbReference type="GO" id="GO:0005524">
    <property type="term" value="F:ATP binding"/>
    <property type="evidence" value="ECO:0007669"/>
    <property type="project" value="UniProtKB-KW"/>
</dbReference>
<feature type="compositionally biased region" description="Acidic residues" evidence="3">
    <location>
        <begin position="266"/>
        <end position="286"/>
    </location>
</feature>
<dbReference type="InterPro" id="IPR002035">
    <property type="entry name" value="VWF_A"/>
</dbReference>
<dbReference type="InterPro" id="IPR036465">
    <property type="entry name" value="vWFA_dom_sf"/>
</dbReference>
<dbReference type="GO" id="GO:0000055">
    <property type="term" value="P:ribosomal large subunit export from nucleus"/>
    <property type="evidence" value="ECO:0007669"/>
    <property type="project" value="TreeGrafter"/>
</dbReference>
<dbReference type="EMBL" id="HBHK01011706">
    <property type="protein sequence ID" value="CAD9681609.1"/>
    <property type="molecule type" value="Transcribed_RNA"/>
</dbReference>
<sequence length="661" mass="76177">MDIDDNQDEDENQEDTSIHATAEALEEDEEDEQDKDENEDDSKEQEEPKPNLPDNSEENKEELDKAFGTDAPKPGENDDDDMEEENPSSTNYSTQKEDEEDEKEKEEKKGDTSGQGEQDDADEQDKSEWVRDESKAGDEQDENKEEADDSQDRMDRQRPNPWKDPGSASEEWHRRLQMISEEEKEEKEHEDVEERDENEQSTEPEDQRPVDEDERKTFEFSDNRDESSTQVLAPSAQDQQDGEDIDKEEEEEEEIDENEGKRKAEEDLDDENEQEEDGDKEMEDDEKTSALQQPKKRRKMDLEKEAEQKDDNKKEESAQTSEQLKEDVLKQELDRKPIIETNLGMLDADVDMGVSQDREHDSMQVEEKHAESLTSDPDYAKWNQLIGDTMESSQRLCEQLRLLLAPTLATKLRGDYRTGKRINMRRVIPYIASQFRKDKIWLRRTKPSKREYQVVIAIDDSKSMAPGGELALNALTTITKAMTKLEVGQVGIISFGEEVKTLHRLEQPFTDACGAEVVSKFTFSQERTSIEEGLSQLIQSFETAKSNLSPSIGGSKTEFRQLAFFVSDGRFDSAVRERVKKMIRDAMAKRLLIVLLIVEHEDEESILSTRQVSFVKGKVKMNAYLDDYPFPLYVILKEMQALPEVLADGLRQWFELLSTSD</sequence>
<feature type="compositionally biased region" description="Acidic residues" evidence="3">
    <location>
        <begin position="139"/>
        <end position="149"/>
    </location>
</feature>
<gene>
    <name evidence="5" type="ORF">QSP1433_LOCUS7358</name>
</gene>
<dbReference type="GO" id="GO:0030687">
    <property type="term" value="C:preribosome, large subunit precursor"/>
    <property type="evidence" value="ECO:0007669"/>
    <property type="project" value="TreeGrafter"/>
</dbReference>
<dbReference type="Gene3D" id="3.40.50.410">
    <property type="entry name" value="von Willebrand factor, type A domain"/>
    <property type="match status" value="1"/>
</dbReference>
<dbReference type="GO" id="GO:0000027">
    <property type="term" value="P:ribosomal large subunit assembly"/>
    <property type="evidence" value="ECO:0007669"/>
    <property type="project" value="TreeGrafter"/>
</dbReference>
<dbReference type="GO" id="GO:0005634">
    <property type="term" value="C:nucleus"/>
    <property type="evidence" value="ECO:0007669"/>
    <property type="project" value="TreeGrafter"/>
</dbReference>
<dbReference type="PROSITE" id="PS50234">
    <property type="entry name" value="VWFA"/>
    <property type="match status" value="1"/>
</dbReference>